<dbReference type="InterPro" id="IPR007052">
    <property type="entry name" value="CS_dom"/>
</dbReference>
<dbReference type="KEGG" id="cqu:CpipJ_CPIJ017070"/>
<gene>
    <name evidence="4" type="primary">6050594</name>
    <name evidence="3" type="ORF">CpipJ_CPIJ017070</name>
</gene>
<dbReference type="EnsemblMetazoa" id="CPIJ017070-RA">
    <property type="protein sequence ID" value="CPIJ017070-PA"/>
    <property type="gene ID" value="CPIJ017070"/>
</dbReference>
<evidence type="ECO:0000313" key="3">
    <source>
        <dbReference type="EMBL" id="EDS44567.1"/>
    </source>
</evidence>
<dbReference type="Gene3D" id="2.60.40.790">
    <property type="match status" value="1"/>
</dbReference>
<sequence length="247" mass="27531">MPRTPKRVGHAGSAPVRNIGGQATRNNQNPCRCRFDWHQTATHVVVTVYVKICPYRKSTVWLNPTRLAVFLLFPQQDNVNLKLRGIVDVAKSKVQMIGIKVEITLIKAELSLWPKLDFPSEKKPSSGQVQKQLEEDRKGSDGGFGLGRGDLDDIPNTNRIDCGSESVPEKIAVVMEVSRSCSGSPDALRRLILLPECLYYAKKLPVLEQVLQEEIPNANTLPFLKHSRFCASVAPVATLRKVCYEPD</sequence>
<dbReference type="AlphaFoldDB" id="B0XC04"/>
<dbReference type="GO" id="GO:0007229">
    <property type="term" value="P:integrin-mediated signaling pathway"/>
    <property type="evidence" value="ECO:0007669"/>
    <property type="project" value="UniProtKB-KW"/>
</dbReference>
<dbReference type="VEuPathDB" id="VectorBase:CPIJ017070"/>
<dbReference type="PANTHER" id="PTHR46983:SF3">
    <property type="entry name" value="CHPADIPLOID STATE MAINTENANCE PROTEIN CHPA"/>
    <property type="match status" value="1"/>
</dbReference>
<evidence type="ECO:0000259" key="2">
    <source>
        <dbReference type="PROSITE" id="PS51203"/>
    </source>
</evidence>
<dbReference type="EMBL" id="DS232665">
    <property type="protein sequence ID" value="EDS44567.1"/>
    <property type="molecule type" value="Genomic_DNA"/>
</dbReference>
<name>B0XC04_CULQU</name>
<dbReference type="InParanoid" id="B0XC04"/>
<evidence type="ECO:0000256" key="1">
    <source>
        <dbReference type="SAM" id="MobiDB-lite"/>
    </source>
</evidence>
<dbReference type="HOGENOM" id="CLU_1125494_0_0_1"/>
<dbReference type="Pfam" id="PF04969">
    <property type="entry name" value="CS"/>
    <property type="match status" value="1"/>
</dbReference>
<dbReference type="VEuPathDB" id="VectorBase:CQUJHB016206"/>
<dbReference type="Proteomes" id="UP000002320">
    <property type="component" value="Unassembled WGS sequence"/>
</dbReference>
<dbReference type="SUPFAM" id="SSF49764">
    <property type="entry name" value="HSP20-like chaperones"/>
    <property type="match status" value="1"/>
</dbReference>
<dbReference type="OrthoDB" id="10261079at2759"/>
<feature type="region of interest" description="Disordered" evidence="1">
    <location>
        <begin position="1"/>
        <end position="23"/>
    </location>
</feature>
<reference evidence="3" key="1">
    <citation type="submission" date="2007-03" db="EMBL/GenBank/DDBJ databases">
        <title>Annotation of Culex pipiens quinquefasciatus.</title>
        <authorList>
            <consortium name="The Broad Institute Genome Sequencing Platform"/>
            <person name="Atkinson P.W."/>
            <person name="Hemingway J."/>
            <person name="Christensen B.M."/>
            <person name="Higgs S."/>
            <person name="Kodira C."/>
            <person name="Hannick L."/>
            <person name="Megy K."/>
            <person name="O'Leary S."/>
            <person name="Pearson M."/>
            <person name="Haas B.J."/>
            <person name="Mauceli E."/>
            <person name="Wortman J.R."/>
            <person name="Lee N.H."/>
            <person name="Guigo R."/>
            <person name="Stanke M."/>
            <person name="Alvarado L."/>
            <person name="Amedeo P."/>
            <person name="Antoine C.H."/>
            <person name="Arensburger P."/>
            <person name="Bidwell S.L."/>
            <person name="Crawford M."/>
            <person name="Camaro F."/>
            <person name="Devon K."/>
            <person name="Engels R."/>
            <person name="Hammond M."/>
            <person name="Howarth C."/>
            <person name="Koehrsen M."/>
            <person name="Lawson D."/>
            <person name="Montgomery P."/>
            <person name="Nene V."/>
            <person name="Nusbaum C."/>
            <person name="Puiu D."/>
            <person name="Romero-Severson J."/>
            <person name="Severson D.W."/>
            <person name="Shumway M."/>
            <person name="Sisk P."/>
            <person name="Stolte C."/>
            <person name="Zeng Q."/>
            <person name="Eisenstadt E."/>
            <person name="Fraser-Liggett C."/>
            <person name="Strausberg R."/>
            <person name="Galagan J."/>
            <person name="Birren B."/>
            <person name="Collins F.H."/>
        </authorList>
    </citation>
    <scope>NUCLEOTIDE SEQUENCE [LARGE SCALE GENOMIC DNA]</scope>
    <source>
        <strain evidence="3">JHB</strain>
    </source>
</reference>
<dbReference type="STRING" id="7176.B0XC04"/>
<dbReference type="PROSITE" id="PS51203">
    <property type="entry name" value="CS"/>
    <property type="match status" value="1"/>
</dbReference>
<evidence type="ECO:0000313" key="5">
    <source>
        <dbReference type="Proteomes" id="UP000002320"/>
    </source>
</evidence>
<organism>
    <name type="scientific">Culex quinquefasciatus</name>
    <name type="common">Southern house mosquito</name>
    <name type="synonym">Culex pungens</name>
    <dbReference type="NCBI Taxonomy" id="7176"/>
    <lineage>
        <taxon>Eukaryota</taxon>
        <taxon>Metazoa</taxon>
        <taxon>Ecdysozoa</taxon>
        <taxon>Arthropoda</taxon>
        <taxon>Hexapoda</taxon>
        <taxon>Insecta</taxon>
        <taxon>Pterygota</taxon>
        <taxon>Neoptera</taxon>
        <taxon>Endopterygota</taxon>
        <taxon>Diptera</taxon>
        <taxon>Nematocera</taxon>
        <taxon>Culicoidea</taxon>
        <taxon>Culicidae</taxon>
        <taxon>Culicinae</taxon>
        <taxon>Culicini</taxon>
        <taxon>Culex</taxon>
        <taxon>Culex</taxon>
    </lineage>
</organism>
<dbReference type="InterPro" id="IPR039790">
    <property type="entry name" value="CHRD1"/>
</dbReference>
<dbReference type="PANTHER" id="PTHR46983">
    <property type="entry name" value="CYSTEINE AND HISTIDINE-RICH DOMAIN-CONTAINING PROTEIN 1"/>
    <property type="match status" value="1"/>
</dbReference>
<protein>
    <submittedName>
        <fullName evidence="3 4">Integrin beta 1 binding protein</fullName>
    </submittedName>
</protein>
<dbReference type="InterPro" id="IPR008978">
    <property type="entry name" value="HSP20-like_chaperone"/>
</dbReference>
<keyword evidence="5" id="KW-1185">Reference proteome</keyword>
<evidence type="ECO:0000313" key="4">
    <source>
        <dbReference type="EnsemblMetazoa" id="CPIJ017070-PA"/>
    </source>
</evidence>
<feature type="domain" description="CS" evidence="2">
    <location>
        <begin position="30"/>
        <end position="117"/>
    </location>
</feature>
<proteinExistence type="predicted"/>
<dbReference type="eggNOG" id="KOG1667">
    <property type="taxonomic scope" value="Eukaryota"/>
</dbReference>
<keyword evidence="3" id="KW-0401">Integrin</keyword>
<feature type="region of interest" description="Disordered" evidence="1">
    <location>
        <begin position="119"/>
        <end position="162"/>
    </location>
</feature>
<accession>B0XC04</accession>
<reference evidence="4" key="2">
    <citation type="submission" date="2021-02" db="UniProtKB">
        <authorList>
            <consortium name="EnsemblMetazoa"/>
        </authorList>
    </citation>
    <scope>IDENTIFICATION</scope>
    <source>
        <strain evidence="4">JHB</strain>
    </source>
</reference>